<organism evidence="6 7">
    <name type="scientific">Skermanella cutis</name>
    <dbReference type="NCBI Taxonomy" id="2775420"/>
    <lineage>
        <taxon>Bacteria</taxon>
        <taxon>Pseudomonadati</taxon>
        <taxon>Pseudomonadota</taxon>
        <taxon>Alphaproteobacteria</taxon>
        <taxon>Rhodospirillales</taxon>
        <taxon>Azospirillaceae</taxon>
        <taxon>Skermanella</taxon>
    </lineage>
</organism>
<dbReference type="InterPro" id="IPR040442">
    <property type="entry name" value="Pyrv_kinase-like_dom_sf"/>
</dbReference>
<dbReference type="Proteomes" id="UP000595197">
    <property type="component" value="Chromosome"/>
</dbReference>
<comment type="cofactor">
    <cofactor evidence="1">
        <name>Mg(2+)</name>
        <dbReference type="ChEBI" id="CHEBI:18420"/>
    </cofactor>
</comment>
<dbReference type="PIRSF" id="PIRSF015582">
    <property type="entry name" value="Cit_lyase_B"/>
    <property type="match status" value="1"/>
</dbReference>
<dbReference type="PANTHER" id="PTHR32308:SF10">
    <property type="entry name" value="CITRATE LYASE SUBUNIT BETA"/>
    <property type="match status" value="1"/>
</dbReference>
<keyword evidence="3" id="KW-0479">Metal-binding</keyword>
<keyword evidence="7" id="KW-1185">Reference proteome</keyword>
<protein>
    <submittedName>
        <fullName evidence="6">CoA ester lyase</fullName>
    </submittedName>
</protein>
<keyword evidence="6" id="KW-0456">Lyase</keyword>
<dbReference type="InterPro" id="IPR005000">
    <property type="entry name" value="Aldolase/citrate-lyase_domain"/>
</dbReference>
<dbReference type="SUPFAM" id="SSF51621">
    <property type="entry name" value="Phosphoenolpyruvate/pyruvate domain"/>
    <property type="match status" value="1"/>
</dbReference>
<evidence type="ECO:0000313" key="7">
    <source>
        <dbReference type="Proteomes" id="UP000595197"/>
    </source>
</evidence>
<reference evidence="6" key="1">
    <citation type="submission" date="2021-02" db="EMBL/GenBank/DDBJ databases">
        <title>Skermanella TT6 skin isolate.</title>
        <authorList>
            <person name="Lee K."/>
            <person name="Ganzorig M."/>
        </authorList>
    </citation>
    <scope>NUCLEOTIDE SEQUENCE</scope>
    <source>
        <strain evidence="6">TT6</strain>
    </source>
</reference>
<dbReference type="InterPro" id="IPR015813">
    <property type="entry name" value="Pyrv/PenolPyrv_kinase-like_dom"/>
</dbReference>
<comment type="similarity">
    <text evidence="2">Belongs to the HpcH/HpaI aldolase family.</text>
</comment>
<evidence type="ECO:0000313" key="6">
    <source>
        <dbReference type="EMBL" id="QQP90419.1"/>
    </source>
</evidence>
<evidence type="ECO:0000259" key="5">
    <source>
        <dbReference type="Pfam" id="PF03328"/>
    </source>
</evidence>
<evidence type="ECO:0000256" key="2">
    <source>
        <dbReference type="ARBA" id="ARBA00005568"/>
    </source>
</evidence>
<keyword evidence="4" id="KW-0460">Magnesium</keyword>
<dbReference type="EMBL" id="CP067420">
    <property type="protein sequence ID" value="QQP90419.1"/>
    <property type="molecule type" value="Genomic_DNA"/>
</dbReference>
<name>A0ABX7B7S1_9PROT</name>
<dbReference type="GO" id="GO:0016829">
    <property type="term" value="F:lyase activity"/>
    <property type="evidence" value="ECO:0007669"/>
    <property type="project" value="UniProtKB-KW"/>
</dbReference>
<gene>
    <name evidence="6" type="ORF">IGS68_03935</name>
</gene>
<feature type="domain" description="HpcH/HpaI aldolase/citrate lyase" evidence="5">
    <location>
        <begin position="9"/>
        <end position="223"/>
    </location>
</feature>
<sequence>MAMTVRPRRSVLYMPGSNPRAMEKGKTLQADGLILDLEDAVAPDAKAQARTQIGDAIRGGGYGRRELIVRTNGLNTPWGYEDLVFAATSGADAVLLPKVESADMVRQAEQVLAASGAPADQRIWCMMETPLAMLNVKEIAGASPRLGGLVMGTSDLAKDLHAAHTRDRLPMITSLGLCLLAARAYNLAILDGVYLDLNDDEGFEASCRQGLELGFDGKTLIHPKTLAAANAVFGPSAGEVAWSRRIIDAFQAAVAEGKGVVLVDGKLVENLHVENARRLVALAEAIEAMDGDAA</sequence>
<dbReference type="Gene3D" id="3.20.20.60">
    <property type="entry name" value="Phosphoenolpyruvate-binding domains"/>
    <property type="match status" value="1"/>
</dbReference>
<dbReference type="PANTHER" id="PTHR32308">
    <property type="entry name" value="LYASE BETA SUBUNIT, PUTATIVE (AFU_ORTHOLOGUE AFUA_4G13030)-RELATED"/>
    <property type="match status" value="1"/>
</dbReference>
<dbReference type="RefSeq" id="WP_201077493.1">
    <property type="nucleotide sequence ID" value="NZ_CP067420.1"/>
</dbReference>
<accession>A0ABX7B7S1</accession>
<dbReference type="InterPro" id="IPR011206">
    <property type="entry name" value="Citrate_lyase_beta/mcl1/mcl2"/>
</dbReference>
<dbReference type="Pfam" id="PF03328">
    <property type="entry name" value="HpcH_HpaI"/>
    <property type="match status" value="1"/>
</dbReference>
<proteinExistence type="inferred from homology"/>
<evidence type="ECO:0000256" key="4">
    <source>
        <dbReference type="ARBA" id="ARBA00022842"/>
    </source>
</evidence>
<evidence type="ECO:0000256" key="1">
    <source>
        <dbReference type="ARBA" id="ARBA00001946"/>
    </source>
</evidence>
<evidence type="ECO:0000256" key="3">
    <source>
        <dbReference type="ARBA" id="ARBA00022723"/>
    </source>
</evidence>